<evidence type="ECO:0000313" key="2">
    <source>
        <dbReference type="RefSeq" id="XP_025418329.1"/>
    </source>
</evidence>
<dbReference type="AlphaFoldDB" id="A0A8B8G510"/>
<gene>
    <name evidence="2" type="primary">LOC112689047</name>
</gene>
<evidence type="ECO:0000313" key="1">
    <source>
        <dbReference type="Proteomes" id="UP000694846"/>
    </source>
</evidence>
<organism evidence="1 2">
    <name type="scientific">Sipha flava</name>
    <name type="common">yellow sugarcane aphid</name>
    <dbReference type="NCBI Taxonomy" id="143950"/>
    <lineage>
        <taxon>Eukaryota</taxon>
        <taxon>Metazoa</taxon>
        <taxon>Ecdysozoa</taxon>
        <taxon>Arthropoda</taxon>
        <taxon>Hexapoda</taxon>
        <taxon>Insecta</taxon>
        <taxon>Pterygota</taxon>
        <taxon>Neoptera</taxon>
        <taxon>Paraneoptera</taxon>
        <taxon>Hemiptera</taxon>
        <taxon>Sternorrhyncha</taxon>
        <taxon>Aphidomorpha</taxon>
        <taxon>Aphidoidea</taxon>
        <taxon>Aphididae</taxon>
        <taxon>Sipha</taxon>
    </lineage>
</organism>
<dbReference type="OrthoDB" id="8196546at2759"/>
<keyword evidence="1" id="KW-1185">Reference proteome</keyword>
<dbReference type="RefSeq" id="XP_025418329.1">
    <property type="nucleotide sequence ID" value="XM_025562544.1"/>
</dbReference>
<sequence length="161" mass="19689">MSQIVDQRSWRTLTWKNNNEKYLMKLNKCLHHERIMSVLSDWYKVKTHVQGSTFTFVSLYIQLKKRKILTSKNMNIVTKKQLIKTYVWSVALYGSEIWTINKKEKDMLEALEMWCWRKMQRISWTDRRSNEDILRTIGEKQTLIDIIKRRRWQMIGHSLRH</sequence>
<dbReference type="PANTHER" id="PTHR47027:SF20">
    <property type="entry name" value="REVERSE TRANSCRIPTASE-LIKE PROTEIN WITH RNA-DIRECTED DNA POLYMERASE DOMAIN"/>
    <property type="match status" value="1"/>
</dbReference>
<accession>A0A8B8G510</accession>
<proteinExistence type="predicted"/>
<dbReference type="PANTHER" id="PTHR47027">
    <property type="entry name" value="REVERSE TRANSCRIPTASE DOMAIN-CONTAINING PROTEIN"/>
    <property type="match status" value="1"/>
</dbReference>
<dbReference type="Proteomes" id="UP000694846">
    <property type="component" value="Unplaced"/>
</dbReference>
<reference evidence="2" key="1">
    <citation type="submission" date="2025-08" db="UniProtKB">
        <authorList>
            <consortium name="RefSeq"/>
        </authorList>
    </citation>
    <scope>IDENTIFICATION</scope>
    <source>
        <tissue evidence="2">Whole body</tissue>
    </source>
</reference>
<name>A0A8B8G510_9HEMI</name>
<dbReference type="GeneID" id="112689047"/>
<protein>
    <submittedName>
        <fullName evidence="2">Uncharacterized protein LOC112689047</fullName>
    </submittedName>
</protein>